<keyword evidence="2" id="KW-0805">Transcription regulation</keyword>
<dbReference type="Pfam" id="PF00126">
    <property type="entry name" value="HTH_1"/>
    <property type="match status" value="1"/>
</dbReference>
<sequence length="310" mass="33375">MFLDMSLDTEKRLVGPVELRQLRYFVTVAEELHFGRAAERLHIVQSAVSQQVRRLERELGVEFFDRSPRHVRLTAAGQRFLPEARSVLAAEERARAVAAELTGGRAATLRLGTSTGLGDHLDRVLESLARRAPGLGVELLSAPVRSRLEQVAAGRLDAAFVRAPEEHPGVRLIPVWQDQLVVALPARHPLAAAPDVALADLAALPLRLTDRRNNPPLVDLVVSACRDAGFAPVPGPRSSSLQDTLAAIGAAAPMWTVVYASHARQLRTSRVAFRPVRGEGLSLPTALAVHPTDPPAALATLLAACADHDS</sequence>
<dbReference type="InterPro" id="IPR000847">
    <property type="entry name" value="LysR_HTH_N"/>
</dbReference>
<accession>A0A1Z2L422</accession>
<dbReference type="PANTHER" id="PTHR30346:SF0">
    <property type="entry name" value="HCA OPERON TRANSCRIPTIONAL ACTIVATOR HCAR"/>
    <property type="match status" value="1"/>
</dbReference>
<gene>
    <name evidence="6" type="ORF">SMD11_3325</name>
</gene>
<evidence type="ECO:0000259" key="5">
    <source>
        <dbReference type="PROSITE" id="PS50931"/>
    </source>
</evidence>
<dbReference type="AlphaFoldDB" id="A0A1Z2L422"/>
<name>A0A1Z2L422_9ACTN</name>
<evidence type="ECO:0000256" key="1">
    <source>
        <dbReference type="ARBA" id="ARBA00009437"/>
    </source>
</evidence>
<dbReference type="InterPro" id="IPR036388">
    <property type="entry name" value="WH-like_DNA-bd_sf"/>
</dbReference>
<dbReference type="Proteomes" id="UP000195755">
    <property type="component" value="Chromosome"/>
</dbReference>
<dbReference type="GO" id="GO:0003700">
    <property type="term" value="F:DNA-binding transcription factor activity"/>
    <property type="evidence" value="ECO:0007669"/>
    <property type="project" value="InterPro"/>
</dbReference>
<evidence type="ECO:0000256" key="2">
    <source>
        <dbReference type="ARBA" id="ARBA00023015"/>
    </source>
</evidence>
<dbReference type="GO" id="GO:0003677">
    <property type="term" value="F:DNA binding"/>
    <property type="evidence" value="ECO:0007669"/>
    <property type="project" value="UniProtKB-KW"/>
</dbReference>
<evidence type="ECO:0000256" key="3">
    <source>
        <dbReference type="ARBA" id="ARBA00023125"/>
    </source>
</evidence>
<feature type="domain" description="HTH lysR-type" evidence="5">
    <location>
        <begin position="17"/>
        <end position="74"/>
    </location>
</feature>
<dbReference type="EMBL" id="CP021744">
    <property type="protein sequence ID" value="ARZ68961.1"/>
    <property type="molecule type" value="Genomic_DNA"/>
</dbReference>
<dbReference type="InterPro" id="IPR005119">
    <property type="entry name" value="LysR_subst-bd"/>
</dbReference>
<dbReference type="GO" id="GO:0032993">
    <property type="term" value="C:protein-DNA complex"/>
    <property type="evidence" value="ECO:0007669"/>
    <property type="project" value="TreeGrafter"/>
</dbReference>
<keyword evidence="3" id="KW-0238">DNA-binding</keyword>
<organism evidence="6 7">
    <name type="scientific">Streptomyces albireticuli</name>
    <dbReference type="NCBI Taxonomy" id="1940"/>
    <lineage>
        <taxon>Bacteria</taxon>
        <taxon>Bacillati</taxon>
        <taxon>Actinomycetota</taxon>
        <taxon>Actinomycetes</taxon>
        <taxon>Kitasatosporales</taxon>
        <taxon>Streptomycetaceae</taxon>
        <taxon>Streptomyces</taxon>
    </lineage>
</organism>
<dbReference type="PROSITE" id="PS50931">
    <property type="entry name" value="HTH_LYSR"/>
    <property type="match status" value="1"/>
</dbReference>
<dbReference type="Pfam" id="PF03466">
    <property type="entry name" value="LysR_substrate"/>
    <property type="match status" value="1"/>
</dbReference>
<evidence type="ECO:0000313" key="6">
    <source>
        <dbReference type="EMBL" id="ARZ68961.1"/>
    </source>
</evidence>
<evidence type="ECO:0000313" key="7">
    <source>
        <dbReference type="Proteomes" id="UP000195755"/>
    </source>
</evidence>
<comment type="similarity">
    <text evidence="1">Belongs to the LysR transcriptional regulatory family.</text>
</comment>
<dbReference type="PANTHER" id="PTHR30346">
    <property type="entry name" value="TRANSCRIPTIONAL DUAL REGULATOR HCAR-RELATED"/>
    <property type="match status" value="1"/>
</dbReference>
<dbReference type="CDD" id="cd08414">
    <property type="entry name" value="PBP2_LTTR_aromatics_like"/>
    <property type="match status" value="1"/>
</dbReference>
<keyword evidence="4" id="KW-0804">Transcription</keyword>
<dbReference type="Gene3D" id="1.10.10.10">
    <property type="entry name" value="Winged helix-like DNA-binding domain superfamily/Winged helix DNA-binding domain"/>
    <property type="match status" value="1"/>
</dbReference>
<dbReference type="SUPFAM" id="SSF46785">
    <property type="entry name" value="Winged helix' DNA-binding domain"/>
    <property type="match status" value="1"/>
</dbReference>
<dbReference type="PRINTS" id="PR00039">
    <property type="entry name" value="HTHLYSR"/>
</dbReference>
<dbReference type="Gene3D" id="3.40.190.10">
    <property type="entry name" value="Periplasmic binding protein-like II"/>
    <property type="match status" value="2"/>
</dbReference>
<protein>
    <submittedName>
        <fullName evidence="6">LysR family transcriptional regulator</fullName>
    </submittedName>
</protein>
<dbReference type="KEGG" id="salj:SMD11_3325"/>
<dbReference type="FunFam" id="1.10.10.10:FF:000001">
    <property type="entry name" value="LysR family transcriptional regulator"/>
    <property type="match status" value="1"/>
</dbReference>
<evidence type="ECO:0000256" key="4">
    <source>
        <dbReference type="ARBA" id="ARBA00023163"/>
    </source>
</evidence>
<proteinExistence type="inferred from homology"/>
<dbReference type="InterPro" id="IPR036390">
    <property type="entry name" value="WH_DNA-bd_sf"/>
</dbReference>
<reference evidence="6 7" key="1">
    <citation type="submission" date="2017-06" db="EMBL/GenBank/DDBJ databases">
        <title>Streptomyces albireticuli Genome sequencing and assembly.</title>
        <authorList>
            <person name="Wang Y."/>
            <person name="Du B."/>
            <person name="Ding Y."/>
            <person name="Liu H."/>
            <person name="Hou Q."/>
            <person name="Liu K."/>
            <person name="Yao L."/>
            <person name="Wang C."/>
        </authorList>
    </citation>
    <scope>NUCLEOTIDE SEQUENCE [LARGE SCALE GENOMIC DNA]</scope>
    <source>
        <strain evidence="6 7">MDJK11</strain>
    </source>
</reference>
<dbReference type="SUPFAM" id="SSF53850">
    <property type="entry name" value="Periplasmic binding protein-like II"/>
    <property type="match status" value="1"/>
</dbReference>